<evidence type="ECO:0000313" key="1">
    <source>
        <dbReference type="EMBL" id="KAG8013534.1"/>
    </source>
</evidence>
<accession>A0ACB7FH58</accession>
<proteinExistence type="predicted"/>
<sequence>MELNRQVSHYSRVDKPNYGIRLGLLDFSQTPQVFLHLEVEGEARGTMLVAICNVTVPCVLNPTFSSYMAAKVCKSLCPMNAFIGVHKKHTYYIVFPLA</sequence>
<comment type="caution">
    <text evidence="1">The sequence shown here is derived from an EMBL/GenBank/DDBJ whole genome shotgun (WGS) entry which is preliminary data.</text>
</comment>
<dbReference type="Proteomes" id="UP000805704">
    <property type="component" value="Chromosome 11"/>
</dbReference>
<evidence type="ECO:0000313" key="2">
    <source>
        <dbReference type="Proteomes" id="UP000805704"/>
    </source>
</evidence>
<protein>
    <submittedName>
        <fullName evidence="1">Uncharacterized protein</fullName>
    </submittedName>
</protein>
<reference evidence="1" key="1">
    <citation type="submission" date="2020-04" db="EMBL/GenBank/DDBJ databases">
        <title>A chromosome-scale assembly and high-density genetic map of the yellow drum (Nibea albiflora) genome.</title>
        <authorList>
            <person name="Xu D."/>
            <person name="Zhang W."/>
            <person name="Chen R."/>
            <person name="Tan P."/>
            <person name="Wang L."/>
            <person name="Song H."/>
            <person name="Tian L."/>
            <person name="Zhu Q."/>
            <person name="Wang B."/>
        </authorList>
    </citation>
    <scope>NUCLEOTIDE SEQUENCE</scope>
    <source>
        <strain evidence="1">ZJHYS-2018</strain>
    </source>
</reference>
<name>A0ACB7FH58_NIBAL</name>
<gene>
    <name evidence="1" type="ORF">GBF38_021960</name>
</gene>
<organism evidence="1 2">
    <name type="scientific">Nibea albiflora</name>
    <name type="common">Yellow drum</name>
    <name type="synonym">Corvina albiflora</name>
    <dbReference type="NCBI Taxonomy" id="240163"/>
    <lineage>
        <taxon>Eukaryota</taxon>
        <taxon>Metazoa</taxon>
        <taxon>Chordata</taxon>
        <taxon>Craniata</taxon>
        <taxon>Vertebrata</taxon>
        <taxon>Euteleostomi</taxon>
        <taxon>Actinopterygii</taxon>
        <taxon>Neopterygii</taxon>
        <taxon>Teleostei</taxon>
        <taxon>Neoteleostei</taxon>
        <taxon>Acanthomorphata</taxon>
        <taxon>Eupercaria</taxon>
        <taxon>Sciaenidae</taxon>
        <taxon>Nibea</taxon>
    </lineage>
</organism>
<dbReference type="EMBL" id="CM024799">
    <property type="protein sequence ID" value="KAG8013534.1"/>
    <property type="molecule type" value="Genomic_DNA"/>
</dbReference>
<keyword evidence="2" id="KW-1185">Reference proteome</keyword>